<comment type="caution">
    <text evidence="4">The sequence shown here is derived from an EMBL/GenBank/DDBJ whole genome shotgun (WGS) entry which is preliminary data.</text>
</comment>
<dbReference type="InterPro" id="IPR029058">
    <property type="entry name" value="AB_hydrolase_fold"/>
</dbReference>
<sequence>MTEQTFQGIELLPETGTAKQLFILLHGVGARPSDLVPLSNKLKKVFPDAACLLPEGTYPFDGGGPGRQWFSIRGVTEANRVARVAGAMPDLHAMVKHSQGRFNVLQSDTALVGFSQGAIMALEFSIAHDGGVGRVLAFSGRFAQLPEKAPELTTLHLLHGEDDPVIPAFHAEAAFARLTELDGDATLDLASTVGHEINAALADRAIQRLQTCIPLRSWKKALDAI</sequence>
<evidence type="ECO:0000256" key="2">
    <source>
        <dbReference type="ARBA" id="ARBA00022801"/>
    </source>
</evidence>
<dbReference type="GO" id="GO:0016787">
    <property type="term" value="F:hydrolase activity"/>
    <property type="evidence" value="ECO:0007669"/>
    <property type="project" value="UniProtKB-KW"/>
</dbReference>
<dbReference type="PANTHER" id="PTHR10655">
    <property type="entry name" value="LYSOPHOSPHOLIPASE-RELATED"/>
    <property type="match status" value="1"/>
</dbReference>
<keyword evidence="2 4" id="KW-0378">Hydrolase</keyword>
<name>A0A1J5T4M4_9ZZZZ</name>
<protein>
    <submittedName>
        <fullName evidence="4">Putative hydrolase</fullName>
    </submittedName>
</protein>
<gene>
    <name evidence="4" type="ORF">GALL_33180</name>
</gene>
<comment type="similarity">
    <text evidence="1">Belongs to the AB hydrolase superfamily. AB hydrolase 2 family.</text>
</comment>
<evidence type="ECO:0000259" key="3">
    <source>
        <dbReference type="Pfam" id="PF02230"/>
    </source>
</evidence>
<dbReference type="Gene3D" id="3.40.50.1820">
    <property type="entry name" value="alpha/beta hydrolase"/>
    <property type="match status" value="1"/>
</dbReference>
<dbReference type="InterPro" id="IPR003140">
    <property type="entry name" value="PLipase/COase/thioEstase"/>
</dbReference>
<dbReference type="EMBL" id="MLJW01000008">
    <property type="protein sequence ID" value="OIR15817.1"/>
    <property type="molecule type" value="Genomic_DNA"/>
</dbReference>
<dbReference type="NCBIfam" id="NF008525">
    <property type="entry name" value="PRK11460.1"/>
    <property type="match status" value="1"/>
</dbReference>
<reference evidence="4" key="1">
    <citation type="submission" date="2016-10" db="EMBL/GenBank/DDBJ databases">
        <title>Sequence of Gallionella enrichment culture.</title>
        <authorList>
            <person name="Poehlein A."/>
            <person name="Muehling M."/>
            <person name="Daniel R."/>
        </authorList>
    </citation>
    <scope>NUCLEOTIDE SEQUENCE</scope>
</reference>
<evidence type="ECO:0000313" key="4">
    <source>
        <dbReference type="EMBL" id="OIR15817.1"/>
    </source>
</evidence>
<evidence type="ECO:0000256" key="1">
    <source>
        <dbReference type="ARBA" id="ARBA00006499"/>
    </source>
</evidence>
<organism evidence="4">
    <name type="scientific">mine drainage metagenome</name>
    <dbReference type="NCBI Taxonomy" id="410659"/>
    <lineage>
        <taxon>unclassified sequences</taxon>
        <taxon>metagenomes</taxon>
        <taxon>ecological metagenomes</taxon>
    </lineage>
</organism>
<dbReference type="InterPro" id="IPR050565">
    <property type="entry name" value="LYPA1-2/EST-like"/>
</dbReference>
<dbReference type="Pfam" id="PF02230">
    <property type="entry name" value="Abhydrolase_2"/>
    <property type="match status" value="1"/>
</dbReference>
<dbReference type="AlphaFoldDB" id="A0A1J5T4M4"/>
<accession>A0A1J5T4M4</accession>
<dbReference type="PANTHER" id="PTHR10655:SF17">
    <property type="entry name" value="LYSOPHOSPHOLIPASE-LIKE PROTEIN 1"/>
    <property type="match status" value="1"/>
</dbReference>
<dbReference type="SUPFAM" id="SSF53474">
    <property type="entry name" value="alpha/beta-Hydrolases"/>
    <property type="match status" value="1"/>
</dbReference>
<proteinExistence type="inferred from homology"/>
<feature type="domain" description="Phospholipase/carboxylesterase/thioesterase" evidence="3">
    <location>
        <begin position="16"/>
        <end position="212"/>
    </location>
</feature>